<evidence type="ECO:0000256" key="5">
    <source>
        <dbReference type="RuleBase" id="RU362057"/>
    </source>
</evidence>
<dbReference type="Pfam" id="PF00201">
    <property type="entry name" value="UDPGT"/>
    <property type="match status" value="1"/>
</dbReference>
<dbReference type="Proteomes" id="UP000235220">
    <property type="component" value="Chromosome 7"/>
</dbReference>
<name>A0A2I4F407_JUGRE</name>
<keyword evidence="3 4" id="KW-0808">Transferase</keyword>
<evidence type="ECO:0000256" key="2">
    <source>
        <dbReference type="ARBA" id="ARBA00022676"/>
    </source>
</evidence>
<dbReference type="PANTHER" id="PTHR48046">
    <property type="entry name" value="UDP-GLYCOSYLTRANSFERASE 72E1"/>
    <property type="match status" value="1"/>
</dbReference>
<proteinExistence type="inferred from homology"/>
<dbReference type="KEGG" id="jre:108995305"/>
<evidence type="ECO:0000313" key="6">
    <source>
        <dbReference type="Proteomes" id="UP000235220"/>
    </source>
</evidence>
<dbReference type="AlphaFoldDB" id="A0A2I4F407"/>
<dbReference type="STRING" id="51240.A0A2I4F407"/>
<evidence type="ECO:0000256" key="1">
    <source>
        <dbReference type="ARBA" id="ARBA00009995"/>
    </source>
</evidence>
<dbReference type="FunFam" id="3.40.50.2000:FF:000056">
    <property type="entry name" value="Glycosyltransferase"/>
    <property type="match status" value="1"/>
</dbReference>
<dbReference type="OrthoDB" id="5835829at2759"/>
<dbReference type="CDD" id="cd03784">
    <property type="entry name" value="GT1_Gtf-like"/>
    <property type="match status" value="1"/>
</dbReference>
<evidence type="ECO:0000256" key="3">
    <source>
        <dbReference type="ARBA" id="ARBA00022679"/>
    </source>
</evidence>
<dbReference type="GeneID" id="108995305"/>
<protein>
    <recommendedName>
        <fullName evidence="5">Glycosyltransferase</fullName>
        <ecNumber evidence="5">2.4.1.-</ecNumber>
    </recommendedName>
</protein>
<accession>A0A2I4F407</accession>
<keyword evidence="2 4" id="KW-0328">Glycosyltransferase</keyword>
<dbReference type="Gene3D" id="3.40.50.2000">
    <property type="entry name" value="Glycogen Phosphorylase B"/>
    <property type="match status" value="2"/>
</dbReference>
<dbReference type="FunCoup" id="A0A2I4F407">
    <property type="interactions" value="516"/>
</dbReference>
<dbReference type="InterPro" id="IPR002213">
    <property type="entry name" value="UDP_glucos_trans"/>
</dbReference>
<dbReference type="SUPFAM" id="SSF53756">
    <property type="entry name" value="UDP-Glycosyltransferase/glycogen phosphorylase"/>
    <property type="match status" value="1"/>
</dbReference>
<gene>
    <name evidence="7" type="primary">LOC108995305</name>
</gene>
<evidence type="ECO:0000313" key="7">
    <source>
        <dbReference type="RefSeq" id="XP_018826383.1"/>
    </source>
</evidence>
<comment type="similarity">
    <text evidence="1 4">Belongs to the UDP-glycosyltransferase family.</text>
</comment>
<sequence>MESSKPHALLLPSPGVGHLVRHLELGNRLVAYHNFYVTLFVVFESHLSAGESQLIQSAKAQKLIDIVELPPVDISGKVEPDAQFFTKQAAITREIQPSLRSAISNLTLSPTALIIDLFATPALDVADEFHILKFVFYPSAWPLSLRLYLPILDKEIRGQYVDQKEPLKIPGCMSIQPEDAGSPMLDRTKHEYHVFLQRGSEMRMSDGILLNTWEDLDSMTLKALREDESFGSVPIYAVGPFVRPVEPSASRSNLLDWLDEQPSESVIYISFGSVGFLSAQQITELAFGLELSQQRFIWVLRPPSKKKNMPVKRHVLGDKGNDALDYLPDGFLTRTQGLGLVVTQWAPQVDILSHPSTGGFLSHCGWNSTLESILNGVPLLAWPLYAEQSMNAILLSEKLGVAVSPKVAPTRGVVGREEIEMLVRKVMGDQEEGKALRARVMELKVSGEKALIEGGSSFNAMSQFAKQCEIKLLRN</sequence>
<dbReference type="PROSITE" id="PS00375">
    <property type="entry name" value="UDPGT"/>
    <property type="match status" value="1"/>
</dbReference>
<dbReference type="EC" id="2.4.1.-" evidence="5"/>
<dbReference type="InterPro" id="IPR035595">
    <property type="entry name" value="UDP_glycos_trans_CS"/>
</dbReference>
<reference evidence="7" key="1">
    <citation type="submission" date="2025-08" db="UniProtKB">
        <authorList>
            <consortium name="RefSeq"/>
        </authorList>
    </citation>
    <scope>IDENTIFICATION</scope>
    <source>
        <tissue evidence="7">Leaves</tissue>
    </source>
</reference>
<evidence type="ECO:0000256" key="4">
    <source>
        <dbReference type="RuleBase" id="RU003718"/>
    </source>
</evidence>
<organism evidence="6 7">
    <name type="scientific">Juglans regia</name>
    <name type="common">English walnut</name>
    <dbReference type="NCBI Taxonomy" id="51240"/>
    <lineage>
        <taxon>Eukaryota</taxon>
        <taxon>Viridiplantae</taxon>
        <taxon>Streptophyta</taxon>
        <taxon>Embryophyta</taxon>
        <taxon>Tracheophyta</taxon>
        <taxon>Spermatophyta</taxon>
        <taxon>Magnoliopsida</taxon>
        <taxon>eudicotyledons</taxon>
        <taxon>Gunneridae</taxon>
        <taxon>Pentapetalae</taxon>
        <taxon>rosids</taxon>
        <taxon>fabids</taxon>
        <taxon>Fagales</taxon>
        <taxon>Juglandaceae</taxon>
        <taxon>Juglans</taxon>
    </lineage>
</organism>
<keyword evidence="6" id="KW-1185">Reference proteome</keyword>
<dbReference type="RefSeq" id="XP_018826383.1">
    <property type="nucleotide sequence ID" value="XM_018970838.2"/>
</dbReference>
<dbReference type="PANTHER" id="PTHR48046:SF1">
    <property type="entry name" value="GLYCOSYLTRANSFERASE-RELATED"/>
    <property type="match status" value="1"/>
</dbReference>
<dbReference type="Gramene" id="Jr07_03390_p1">
    <property type="protein sequence ID" value="cds.Jr07_03390_p1"/>
    <property type="gene ID" value="Jr07_03390"/>
</dbReference>
<dbReference type="GO" id="GO:0008194">
    <property type="term" value="F:UDP-glycosyltransferase activity"/>
    <property type="evidence" value="ECO:0007669"/>
    <property type="project" value="InterPro"/>
</dbReference>